<keyword evidence="1" id="KW-0812">Transmembrane</keyword>
<protein>
    <submittedName>
        <fullName evidence="2">Uncharacterized protein</fullName>
    </submittedName>
</protein>
<sequence length="178" mass="20953">MAKNNVPFLQIYNELDKKMKNPQNIISNSDYKDDFYDTKKSQKNFKKSNYRFKRFLLFLISSAMFIGAWTAPFFIIKFGVSLKPFLFIACGFCSSFAILLLDLIVYTTMSKNIIEDPLTETFVYEEKIYLTEKGIKIKKRDFWSRFVKMINLNLLIVFSYAVIFLVPGANKLMQQQNF</sequence>
<evidence type="ECO:0000313" key="3">
    <source>
        <dbReference type="Proteomes" id="UP001439008"/>
    </source>
</evidence>
<evidence type="ECO:0000256" key="1">
    <source>
        <dbReference type="SAM" id="Phobius"/>
    </source>
</evidence>
<feature type="transmembrane region" description="Helical" evidence="1">
    <location>
        <begin position="85"/>
        <end position="105"/>
    </location>
</feature>
<dbReference type="Proteomes" id="UP001439008">
    <property type="component" value="Unassembled WGS sequence"/>
</dbReference>
<gene>
    <name evidence="2" type="ORF">MHBO_004386</name>
</gene>
<proteinExistence type="predicted"/>
<feature type="transmembrane region" description="Helical" evidence="1">
    <location>
        <begin position="55"/>
        <end position="79"/>
    </location>
</feature>
<comment type="caution">
    <text evidence="2">The sequence shown here is derived from an EMBL/GenBank/DDBJ whole genome shotgun (WGS) entry which is preliminary data.</text>
</comment>
<organism evidence="2 3">
    <name type="scientific">Bonamia ostreae</name>
    <dbReference type="NCBI Taxonomy" id="126728"/>
    <lineage>
        <taxon>Eukaryota</taxon>
        <taxon>Sar</taxon>
        <taxon>Rhizaria</taxon>
        <taxon>Endomyxa</taxon>
        <taxon>Ascetosporea</taxon>
        <taxon>Haplosporida</taxon>
        <taxon>Bonamia</taxon>
    </lineage>
</organism>
<reference evidence="2 3" key="1">
    <citation type="journal article" date="2024" name="BMC Biol.">
        <title>Comparative genomics of Ascetosporea gives new insight into the evolutionary basis for animal parasitism in Rhizaria.</title>
        <authorList>
            <person name="Hiltunen Thoren M."/>
            <person name="Onut-Brannstrom I."/>
            <person name="Alfjorden A."/>
            <person name="Peckova H."/>
            <person name="Swords F."/>
            <person name="Hooper C."/>
            <person name="Holzer A.S."/>
            <person name="Bass D."/>
            <person name="Burki F."/>
        </authorList>
    </citation>
    <scope>NUCLEOTIDE SEQUENCE [LARGE SCALE GENOMIC DNA]</scope>
    <source>
        <strain evidence="2">20-A016</strain>
    </source>
</reference>
<name>A0ABV2AT88_9EUKA</name>
<evidence type="ECO:0000313" key="2">
    <source>
        <dbReference type="EMBL" id="MES1922857.1"/>
    </source>
</evidence>
<feature type="transmembrane region" description="Helical" evidence="1">
    <location>
        <begin position="146"/>
        <end position="166"/>
    </location>
</feature>
<keyword evidence="1" id="KW-0472">Membrane</keyword>
<keyword evidence="3" id="KW-1185">Reference proteome</keyword>
<accession>A0ABV2AT88</accession>
<dbReference type="EMBL" id="JBDODL010003905">
    <property type="protein sequence ID" value="MES1922857.1"/>
    <property type="molecule type" value="Genomic_DNA"/>
</dbReference>
<keyword evidence="1" id="KW-1133">Transmembrane helix</keyword>
<feature type="non-terminal residue" evidence="2">
    <location>
        <position position="178"/>
    </location>
</feature>